<dbReference type="InterPro" id="IPR001254">
    <property type="entry name" value="Trypsin_dom"/>
</dbReference>
<dbReference type="GO" id="GO:0008236">
    <property type="term" value="F:serine-type peptidase activity"/>
    <property type="evidence" value="ECO:0000318"/>
    <property type="project" value="GO_Central"/>
</dbReference>
<dbReference type="CDD" id="cd00190">
    <property type="entry name" value="Tryp_SPc"/>
    <property type="match status" value="1"/>
</dbReference>
<dbReference type="Proteomes" id="UP000007110">
    <property type="component" value="Unassembled WGS sequence"/>
</dbReference>
<dbReference type="PROSITE" id="PS00135">
    <property type="entry name" value="TRYPSIN_SER"/>
    <property type="match status" value="1"/>
</dbReference>
<proteinExistence type="predicted"/>
<dbReference type="Pfam" id="PF00089">
    <property type="entry name" value="Trypsin"/>
    <property type="match status" value="1"/>
</dbReference>
<dbReference type="GO" id="GO:0006508">
    <property type="term" value="P:proteolysis"/>
    <property type="evidence" value="ECO:0007669"/>
    <property type="project" value="UniProtKB-KW"/>
</dbReference>
<accession>A0A7M7NUN0</accession>
<dbReference type="AlphaFoldDB" id="A0A7M7NUN0"/>
<dbReference type="InParanoid" id="A0A7M7NUN0"/>
<dbReference type="InterPro" id="IPR018114">
    <property type="entry name" value="TRYPSIN_HIS"/>
</dbReference>
<dbReference type="RefSeq" id="XP_030840990.1">
    <property type="nucleotide sequence ID" value="XM_030985130.1"/>
</dbReference>
<dbReference type="Gene3D" id="2.40.10.10">
    <property type="entry name" value="Trypsin-like serine proteases"/>
    <property type="match status" value="1"/>
</dbReference>
<protein>
    <recommendedName>
        <fullName evidence="3">Peptidase S1 domain-containing protein</fullName>
    </recommendedName>
</protein>
<evidence type="ECO:0000259" key="3">
    <source>
        <dbReference type="PROSITE" id="PS50240"/>
    </source>
</evidence>
<dbReference type="PANTHER" id="PTHR24252">
    <property type="entry name" value="ACROSIN-RELATED"/>
    <property type="match status" value="1"/>
</dbReference>
<dbReference type="SUPFAM" id="SSF50494">
    <property type="entry name" value="Trypsin-like serine proteases"/>
    <property type="match status" value="1"/>
</dbReference>
<evidence type="ECO:0000313" key="5">
    <source>
        <dbReference type="Proteomes" id="UP000007110"/>
    </source>
</evidence>
<dbReference type="FunFam" id="2.40.10.10:FF:000183">
    <property type="entry name" value="Complement component 1, s subcomponent"/>
    <property type="match status" value="1"/>
</dbReference>
<dbReference type="InterPro" id="IPR009003">
    <property type="entry name" value="Peptidase_S1_PA"/>
</dbReference>
<feature type="domain" description="Peptidase S1" evidence="3">
    <location>
        <begin position="58"/>
        <end position="304"/>
    </location>
</feature>
<dbReference type="PROSITE" id="PS50240">
    <property type="entry name" value="TRYPSIN_DOM"/>
    <property type="match status" value="1"/>
</dbReference>
<dbReference type="GO" id="GO:0004252">
    <property type="term" value="F:serine-type endopeptidase activity"/>
    <property type="evidence" value="ECO:0007669"/>
    <property type="project" value="InterPro"/>
</dbReference>
<sequence length="338" mass="38367">MTTTRRRENHQDGSLTAMKLRKEKQSYDFDATTEQNLVDFFANPNDCGKTYEGMNTMIVGGKLAKEYAWPWQVAMFEDGEVICGGSLIDPWWVMTAAHCVDLLSLCNPELYTFTVGSIDTTVDTDVSQERQASRIIVHPKYDFRDDYNYDNDIALFKMNGSFTLSEDFKVNTICLPTGDMEDQFVVGQNATVTGWGKLKSEEENYPDMLYEANVPIYNWTKCDRSLAGDDIFTDNMICAGYEKGGVDACKGDSGGPLVAYPSSNTDQYYQIGVVSWGNGCGEPNSPGVYTRVTRYEDWIRSFFNTPTQESFIFANQFINRLSRRRPYRCQVGCRAEYK</sequence>
<dbReference type="PROSITE" id="PS00134">
    <property type="entry name" value="TRYPSIN_HIS"/>
    <property type="match status" value="1"/>
</dbReference>
<keyword evidence="2" id="KW-0720">Serine protease</keyword>
<dbReference type="OrthoDB" id="93664at2759"/>
<dbReference type="InterPro" id="IPR001314">
    <property type="entry name" value="Peptidase_S1A"/>
</dbReference>
<evidence type="ECO:0000313" key="4">
    <source>
        <dbReference type="EnsemblMetazoa" id="XP_030840990"/>
    </source>
</evidence>
<organism evidence="4 5">
    <name type="scientific">Strongylocentrotus purpuratus</name>
    <name type="common">Purple sea urchin</name>
    <dbReference type="NCBI Taxonomy" id="7668"/>
    <lineage>
        <taxon>Eukaryota</taxon>
        <taxon>Metazoa</taxon>
        <taxon>Echinodermata</taxon>
        <taxon>Eleutherozoa</taxon>
        <taxon>Echinozoa</taxon>
        <taxon>Echinoidea</taxon>
        <taxon>Euechinoidea</taxon>
        <taxon>Echinacea</taxon>
        <taxon>Camarodonta</taxon>
        <taxon>Echinidea</taxon>
        <taxon>Strongylocentrotidae</taxon>
        <taxon>Strongylocentrotus</taxon>
    </lineage>
</organism>
<reference evidence="4" key="2">
    <citation type="submission" date="2021-01" db="UniProtKB">
        <authorList>
            <consortium name="EnsemblMetazoa"/>
        </authorList>
    </citation>
    <scope>IDENTIFICATION</scope>
</reference>
<keyword evidence="5" id="KW-1185">Reference proteome</keyword>
<keyword evidence="2" id="KW-0645">Protease</keyword>
<keyword evidence="1" id="KW-1015">Disulfide bond</keyword>
<name>A0A7M7NUN0_STRPU</name>
<dbReference type="InterPro" id="IPR033116">
    <property type="entry name" value="TRYPSIN_SER"/>
</dbReference>
<dbReference type="SMART" id="SM00020">
    <property type="entry name" value="Tryp_SPc"/>
    <property type="match status" value="1"/>
</dbReference>
<evidence type="ECO:0000256" key="1">
    <source>
        <dbReference type="ARBA" id="ARBA00023157"/>
    </source>
</evidence>
<dbReference type="EnsemblMetazoa" id="XM_030985130">
    <property type="protein sequence ID" value="XP_030840990"/>
    <property type="gene ID" value="LOC589018"/>
</dbReference>
<reference evidence="5" key="1">
    <citation type="submission" date="2015-02" db="EMBL/GenBank/DDBJ databases">
        <title>Genome sequencing for Strongylocentrotus purpuratus.</title>
        <authorList>
            <person name="Murali S."/>
            <person name="Liu Y."/>
            <person name="Vee V."/>
            <person name="English A."/>
            <person name="Wang M."/>
            <person name="Skinner E."/>
            <person name="Han Y."/>
            <person name="Muzny D.M."/>
            <person name="Worley K.C."/>
            <person name="Gibbs R.A."/>
        </authorList>
    </citation>
    <scope>NUCLEOTIDE SEQUENCE</scope>
</reference>
<evidence type="ECO:0000256" key="2">
    <source>
        <dbReference type="RuleBase" id="RU363034"/>
    </source>
</evidence>
<dbReference type="InterPro" id="IPR043504">
    <property type="entry name" value="Peptidase_S1_PA_chymotrypsin"/>
</dbReference>
<keyword evidence="2" id="KW-0378">Hydrolase</keyword>
<dbReference type="GeneID" id="589018"/>
<dbReference type="PANTHER" id="PTHR24252:SF7">
    <property type="entry name" value="HYALIN"/>
    <property type="match status" value="1"/>
</dbReference>
<dbReference type="GO" id="GO:0005886">
    <property type="term" value="C:plasma membrane"/>
    <property type="evidence" value="ECO:0000318"/>
    <property type="project" value="GO_Central"/>
</dbReference>
<dbReference type="PRINTS" id="PR00722">
    <property type="entry name" value="CHYMOTRYPSIN"/>
</dbReference>
<dbReference type="KEGG" id="spu:589018"/>